<dbReference type="InterPro" id="IPR008253">
    <property type="entry name" value="Marvel"/>
</dbReference>
<evidence type="ECO:0000313" key="9">
    <source>
        <dbReference type="Proteomes" id="UP000887567"/>
    </source>
</evidence>
<evidence type="ECO:0000256" key="4">
    <source>
        <dbReference type="ARBA" id="ARBA00023136"/>
    </source>
</evidence>
<name>A0A913XWT2_EXADI</name>
<dbReference type="KEGG" id="epa:110248839"/>
<keyword evidence="3 6" id="KW-1133">Transmembrane helix</keyword>
<keyword evidence="2 5" id="KW-0812">Transmembrane</keyword>
<dbReference type="RefSeq" id="XP_020911056.1">
    <property type="nucleotide sequence ID" value="XM_021055397.2"/>
</dbReference>
<evidence type="ECO:0000256" key="5">
    <source>
        <dbReference type="PROSITE-ProRule" id="PRU00581"/>
    </source>
</evidence>
<dbReference type="AlphaFoldDB" id="A0A913XWT2"/>
<feature type="transmembrane region" description="Helical" evidence="6">
    <location>
        <begin position="63"/>
        <end position="86"/>
    </location>
</feature>
<feature type="domain" description="MARVEL" evidence="7">
    <location>
        <begin position="25"/>
        <end position="172"/>
    </location>
</feature>
<evidence type="ECO:0000313" key="8">
    <source>
        <dbReference type="EnsemblMetazoa" id="XP_020911056.1"/>
    </source>
</evidence>
<dbReference type="Proteomes" id="UP000887567">
    <property type="component" value="Unplaced"/>
</dbReference>
<evidence type="ECO:0000256" key="2">
    <source>
        <dbReference type="ARBA" id="ARBA00022692"/>
    </source>
</evidence>
<dbReference type="OrthoDB" id="5982489at2759"/>
<comment type="subcellular location">
    <subcellularLocation>
        <location evidence="1">Membrane</location>
        <topology evidence="1">Multi-pass membrane protein</topology>
    </subcellularLocation>
</comment>
<feature type="transmembrane region" description="Helical" evidence="6">
    <location>
        <begin position="31"/>
        <end position="51"/>
    </location>
</feature>
<sequence length="185" mass="22022">MHTYIVNEDYRRQHDREWFSINLDYFFSWRAAIKALEILVLITAMSCMIQYGFFWKGPPPTLVFYYIIVCLSWILQLIFFIMMICSLEQRQPLYHWDLCGAFASVVEVVFLAVVAAVMANDAVNHRKLEWKDDDLTDDIKHYYYSLIAAVVLTLVASFLFFIEAILHAVSFFKERRRRRRRKLGL</sequence>
<dbReference type="EnsemblMetazoa" id="XM_021055397.2">
    <property type="protein sequence ID" value="XP_020911056.1"/>
    <property type="gene ID" value="LOC110248839"/>
</dbReference>
<feature type="transmembrane region" description="Helical" evidence="6">
    <location>
        <begin position="142"/>
        <end position="172"/>
    </location>
</feature>
<proteinExistence type="predicted"/>
<protein>
    <recommendedName>
        <fullName evidence="7">MARVEL domain-containing protein</fullName>
    </recommendedName>
</protein>
<evidence type="ECO:0000259" key="7">
    <source>
        <dbReference type="PROSITE" id="PS51225"/>
    </source>
</evidence>
<dbReference type="PROSITE" id="PS51225">
    <property type="entry name" value="MARVEL"/>
    <property type="match status" value="1"/>
</dbReference>
<dbReference type="InterPro" id="IPR050578">
    <property type="entry name" value="MARVEL-CKLF_proteins"/>
</dbReference>
<evidence type="ECO:0000256" key="1">
    <source>
        <dbReference type="ARBA" id="ARBA00004141"/>
    </source>
</evidence>
<evidence type="ECO:0000256" key="6">
    <source>
        <dbReference type="SAM" id="Phobius"/>
    </source>
</evidence>
<dbReference type="GO" id="GO:0016020">
    <property type="term" value="C:membrane"/>
    <property type="evidence" value="ECO:0007669"/>
    <property type="project" value="UniProtKB-SubCell"/>
</dbReference>
<dbReference type="PANTHER" id="PTHR22776">
    <property type="entry name" value="MARVEL-CONTAINING POTENTIAL LIPID RAFT-ASSOCIATED PROTEIN"/>
    <property type="match status" value="1"/>
</dbReference>
<keyword evidence="9" id="KW-1185">Reference proteome</keyword>
<keyword evidence="4 5" id="KW-0472">Membrane</keyword>
<organism evidence="8 9">
    <name type="scientific">Exaiptasia diaphana</name>
    <name type="common">Tropical sea anemone</name>
    <name type="synonym">Aiptasia pulchella</name>
    <dbReference type="NCBI Taxonomy" id="2652724"/>
    <lineage>
        <taxon>Eukaryota</taxon>
        <taxon>Metazoa</taxon>
        <taxon>Cnidaria</taxon>
        <taxon>Anthozoa</taxon>
        <taxon>Hexacorallia</taxon>
        <taxon>Actiniaria</taxon>
        <taxon>Aiptasiidae</taxon>
        <taxon>Exaiptasia</taxon>
    </lineage>
</organism>
<accession>A0A913XWT2</accession>
<evidence type="ECO:0000256" key="3">
    <source>
        <dbReference type="ARBA" id="ARBA00022989"/>
    </source>
</evidence>
<dbReference type="PANTHER" id="PTHR22776:SF49">
    <property type="entry name" value="MARVEL DOMAIN-CONTAINING PROTEIN"/>
    <property type="match status" value="1"/>
</dbReference>
<dbReference type="GeneID" id="110248839"/>
<reference evidence="8" key="1">
    <citation type="submission" date="2022-11" db="UniProtKB">
        <authorList>
            <consortium name="EnsemblMetazoa"/>
        </authorList>
    </citation>
    <scope>IDENTIFICATION</scope>
</reference>
<feature type="transmembrane region" description="Helical" evidence="6">
    <location>
        <begin position="98"/>
        <end position="119"/>
    </location>
</feature>